<evidence type="ECO:0000313" key="2">
    <source>
        <dbReference type="Proteomes" id="UP001607303"/>
    </source>
</evidence>
<protein>
    <submittedName>
        <fullName evidence="1">Uncharacterized protein</fullName>
    </submittedName>
</protein>
<proteinExistence type="predicted"/>
<dbReference type="EMBL" id="JAYRBN010000028">
    <property type="protein sequence ID" value="KAL2748985.1"/>
    <property type="molecule type" value="Genomic_DNA"/>
</dbReference>
<organism evidence="1 2">
    <name type="scientific">Vespula maculifrons</name>
    <name type="common">Eastern yellow jacket</name>
    <name type="synonym">Wasp</name>
    <dbReference type="NCBI Taxonomy" id="7453"/>
    <lineage>
        <taxon>Eukaryota</taxon>
        <taxon>Metazoa</taxon>
        <taxon>Ecdysozoa</taxon>
        <taxon>Arthropoda</taxon>
        <taxon>Hexapoda</taxon>
        <taxon>Insecta</taxon>
        <taxon>Pterygota</taxon>
        <taxon>Neoptera</taxon>
        <taxon>Endopterygota</taxon>
        <taxon>Hymenoptera</taxon>
        <taxon>Apocrita</taxon>
        <taxon>Aculeata</taxon>
        <taxon>Vespoidea</taxon>
        <taxon>Vespidae</taxon>
        <taxon>Vespinae</taxon>
        <taxon>Vespula</taxon>
    </lineage>
</organism>
<dbReference type="Proteomes" id="UP001607303">
    <property type="component" value="Unassembled WGS sequence"/>
</dbReference>
<evidence type="ECO:0000313" key="1">
    <source>
        <dbReference type="EMBL" id="KAL2748985.1"/>
    </source>
</evidence>
<keyword evidence="2" id="KW-1185">Reference proteome</keyword>
<comment type="caution">
    <text evidence="1">The sequence shown here is derived from an EMBL/GenBank/DDBJ whole genome shotgun (WGS) entry which is preliminary data.</text>
</comment>
<reference evidence="1 2" key="1">
    <citation type="journal article" date="2024" name="Ann. Entomol. Soc. Am.">
        <title>Genomic analyses of the southern and eastern yellowjacket wasps (Hymenoptera: Vespidae) reveal evolutionary signatures of social life.</title>
        <authorList>
            <person name="Catto M.A."/>
            <person name="Caine P.B."/>
            <person name="Orr S.E."/>
            <person name="Hunt B.G."/>
            <person name="Goodisman M.A.D."/>
        </authorList>
    </citation>
    <scope>NUCLEOTIDE SEQUENCE [LARGE SCALE GENOMIC DNA]</scope>
    <source>
        <strain evidence="1">232</strain>
        <tissue evidence="1">Head and thorax</tissue>
    </source>
</reference>
<name>A0ABD2CV60_VESMC</name>
<accession>A0ABD2CV60</accession>
<gene>
    <name evidence="1" type="ORF">V1477_002595</name>
</gene>
<sequence length="240" mass="28018">MPSAELIVSVVGWNQLHSVSRLDTTLALKTPTTTSSFGHGSILTRRIHIKMARSYGLKPCPRATARVQGRSMREKGRRLYGWYFIFFVEVLARTFTRRQEKEEKRTLRRTDKEIEESIDGDNEERLGVCENPFYLQWSKVERKEKVEKGENGVKWRKKEQMSIDQSWEYYYHSMLSQIVPFRQGFSNLVAQPTHKFLEYMASGLRAITNRLPSPARAHIAEPFPIPLTRAIVYKSRPPIR</sequence>
<dbReference type="AlphaFoldDB" id="A0ABD2CV60"/>